<dbReference type="InterPro" id="IPR036928">
    <property type="entry name" value="AS_sf"/>
</dbReference>
<feature type="domain" description="Amidase" evidence="4">
    <location>
        <begin position="28"/>
        <end position="452"/>
    </location>
</feature>
<dbReference type="Proteomes" id="UP001595648">
    <property type="component" value="Unassembled WGS sequence"/>
</dbReference>
<gene>
    <name evidence="5" type="ORF">ACFOJ9_14410</name>
</gene>
<dbReference type="InterPro" id="IPR000120">
    <property type="entry name" value="Amidase"/>
</dbReference>
<accession>A0ABV7MM62</accession>
<evidence type="ECO:0000256" key="1">
    <source>
        <dbReference type="ARBA" id="ARBA00003871"/>
    </source>
</evidence>
<keyword evidence="6" id="KW-1185">Reference proteome</keyword>
<evidence type="ECO:0000259" key="4">
    <source>
        <dbReference type="Pfam" id="PF01425"/>
    </source>
</evidence>
<dbReference type="SUPFAM" id="SSF75304">
    <property type="entry name" value="Amidase signature (AS) enzymes"/>
    <property type="match status" value="1"/>
</dbReference>
<evidence type="ECO:0000256" key="2">
    <source>
        <dbReference type="ARBA" id="ARBA00009199"/>
    </source>
</evidence>
<comment type="caution">
    <text evidence="5">The sequence shown here is derived from an EMBL/GenBank/DDBJ whole genome shotgun (WGS) entry which is preliminary data.</text>
</comment>
<dbReference type="PANTHER" id="PTHR11895:SF7">
    <property type="entry name" value="GLUTAMYL-TRNA(GLN) AMIDOTRANSFERASE SUBUNIT A, MITOCHONDRIAL"/>
    <property type="match status" value="1"/>
</dbReference>
<sequence length="476" mass="51317">MTTDLDLCYMPASEALRLFKAKELSPVELMQATIRRAEATKPTINCFTFTHFDEAMDLARKAEAKYARGARTGALEGLPIGIKDESYIKGKPTSNGSLLSKDAIGGHTSTMNERIIKAGGIVHARTATPEFSCAGYTWSRRWGVTRNPWNRDFTPGGSSGGAAATLASGTSSIATGSDIAGSIRIPASACGLVGFKPPYGRNPDEPPFNLDFYCHTGPLARNVGDAILLQNVMAGPSPLDIATLRPKLRLPLDYKPIKGWKIAFSMDLGSFEVDPDVRKNTLAACDVFRSLGATVEEVDLGWGDDVLKAGMAYLEHLFGASLSQLLKEHGKDMTTYARQFAEDGQKSKATDFVATLEVAARMYQTLGPLLETYDVLICPTNALPSVPAEFDQTTGTVEINGKQVNPSLGWVMTTPFNMLSRCPVLSIPSGRAASGVPTGIQIVGRTYCDADVFRAAMAYETAKGQWYTNTETRPSL</sequence>
<evidence type="ECO:0000256" key="3">
    <source>
        <dbReference type="ARBA" id="ARBA00021874"/>
    </source>
</evidence>
<dbReference type="PANTHER" id="PTHR11895">
    <property type="entry name" value="TRANSAMIDASE"/>
    <property type="match status" value="1"/>
</dbReference>
<dbReference type="PROSITE" id="PS00571">
    <property type="entry name" value="AMIDASES"/>
    <property type="match status" value="1"/>
</dbReference>
<name>A0ABV7MM62_9HYPH</name>
<comment type="similarity">
    <text evidence="2">Belongs to the amidase family.</text>
</comment>
<dbReference type="InterPro" id="IPR020556">
    <property type="entry name" value="Amidase_CS"/>
</dbReference>
<protein>
    <recommendedName>
        <fullName evidence="3">Indoleacetamide hydrolase</fullName>
    </recommendedName>
</protein>
<proteinExistence type="inferred from homology"/>
<dbReference type="InterPro" id="IPR023631">
    <property type="entry name" value="Amidase_dom"/>
</dbReference>
<dbReference type="Pfam" id="PF01425">
    <property type="entry name" value="Amidase"/>
    <property type="match status" value="1"/>
</dbReference>
<organism evidence="5 6">
    <name type="scientific">Mesorhizobium cantuariense</name>
    <dbReference type="NCBI Taxonomy" id="1300275"/>
    <lineage>
        <taxon>Bacteria</taxon>
        <taxon>Pseudomonadati</taxon>
        <taxon>Pseudomonadota</taxon>
        <taxon>Alphaproteobacteria</taxon>
        <taxon>Hyphomicrobiales</taxon>
        <taxon>Phyllobacteriaceae</taxon>
        <taxon>Mesorhizobium</taxon>
    </lineage>
</organism>
<dbReference type="EMBL" id="JBHRVD010000001">
    <property type="protein sequence ID" value="MFC3322968.1"/>
    <property type="molecule type" value="Genomic_DNA"/>
</dbReference>
<evidence type="ECO:0000313" key="6">
    <source>
        <dbReference type="Proteomes" id="UP001595648"/>
    </source>
</evidence>
<comment type="function">
    <text evidence="1">Hydrolyzes indole-3-acetamide (IAM) into indole-3-acetic acid (IAA).</text>
</comment>
<evidence type="ECO:0000313" key="5">
    <source>
        <dbReference type="EMBL" id="MFC3322968.1"/>
    </source>
</evidence>
<dbReference type="Gene3D" id="3.90.1300.10">
    <property type="entry name" value="Amidase signature (AS) domain"/>
    <property type="match status" value="1"/>
</dbReference>
<dbReference type="RefSeq" id="WP_378979466.1">
    <property type="nucleotide sequence ID" value="NZ_JBHRVD010000001.1"/>
</dbReference>
<reference evidence="6" key="1">
    <citation type="journal article" date="2019" name="Int. J. Syst. Evol. Microbiol.">
        <title>The Global Catalogue of Microorganisms (GCM) 10K type strain sequencing project: providing services to taxonomists for standard genome sequencing and annotation.</title>
        <authorList>
            <consortium name="The Broad Institute Genomics Platform"/>
            <consortium name="The Broad Institute Genome Sequencing Center for Infectious Disease"/>
            <person name="Wu L."/>
            <person name="Ma J."/>
        </authorList>
    </citation>
    <scope>NUCLEOTIDE SEQUENCE [LARGE SCALE GENOMIC DNA]</scope>
    <source>
        <strain evidence="6">ICMP 19515</strain>
    </source>
</reference>